<dbReference type="AlphaFoldDB" id="A0A1I1XEU5"/>
<organism evidence="2 3">
    <name type="scientific">Succiniclasticum ruminis DSM 9236</name>
    <dbReference type="NCBI Taxonomy" id="1123323"/>
    <lineage>
        <taxon>Bacteria</taxon>
        <taxon>Bacillati</taxon>
        <taxon>Bacillota</taxon>
        <taxon>Negativicutes</taxon>
        <taxon>Acidaminococcales</taxon>
        <taxon>Acidaminococcaceae</taxon>
        <taxon>Succiniclasticum</taxon>
    </lineage>
</organism>
<keyword evidence="2" id="KW-0808">Transferase</keyword>
<dbReference type="Proteomes" id="UP000198896">
    <property type="component" value="Unassembled WGS sequence"/>
</dbReference>
<dbReference type="InterPro" id="IPR051239">
    <property type="entry name" value="2'-dNMP_N-hydrolase"/>
</dbReference>
<dbReference type="RefSeq" id="WP_093912379.1">
    <property type="nucleotide sequence ID" value="NZ_FONL01000001.1"/>
</dbReference>
<dbReference type="Pfam" id="PF05014">
    <property type="entry name" value="Nuc_deoxyrib_tr"/>
    <property type="match status" value="1"/>
</dbReference>
<evidence type="ECO:0000313" key="3">
    <source>
        <dbReference type="Proteomes" id="UP000198896"/>
    </source>
</evidence>
<evidence type="ECO:0000313" key="2">
    <source>
        <dbReference type="EMBL" id="SFE05168.1"/>
    </source>
</evidence>
<protein>
    <submittedName>
        <fullName evidence="2">Nucleoside 2-deoxyribosyltransferase</fullName>
    </submittedName>
</protein>
<keyword evidence="3" id="KW-1185">Reference proteome</keyword>
<dbReference type="GO" id="GO:0070694">
    <property type="term" value="F:5-hydroxymethyl-dUMP N-hydrolase activity"/>
    <property type="evidence" value="ECO:0007669"/>
    <property type="project" value="TreeGrafter"/>
</dbReference>
<evidence type="ECO:0000256" key="1">
    <source>
        <dbReference type="SAM" id="SignalP"/>
    </source>
</evidence>
<dbReference type="SUPFAM" id="SSF52309">
    <property type="entry name" value="N-(deoxy)ribosyltransferase-like"/>
    <property type="match status" value="1"/>
</dbReference>
<dbReference type="Gene3D" id="3.40.50.450">
    <property type="match status" value="1"/>
</dbReference>
<feature type="chain" id="PRO_5011537937" evidence="1">
    <location>
        <begin position="26"/>
        <end position="198"/>
    </location>
</feature>
<accession>A0A1I1XEU5</accession>
<dbReference type="GO" id="GO:0016740">
    <property type="term" value="F:transferase activity"/>
    <property type="evidence" value="ECO:0007669"/>
    <property type="project" value="UniProtKB-KW"/>
</dbReference>
<proteinExistence type="predicted"/>
<dbReference type="PANTHER" id="PTHR15364:SF0">
    <property type="entry name" value="2'-DEOXYNUCLEOSIDE 5'-PHOSPHATE N-HYDROLASE 1"/>
    <property type="match status" value="1"/>
</dbReference>
<keyword evidence="1" id="KW-0732">Signal</keyword>
<dbReference type="OrthoDB" id="397706at2"/>
<dbReference type="EMBL" id="FONL01000001">
    <property type="protein sequence ID" value="SFE05168.1"/>
    <property type="molecule type" value="Genomic_DNA"/>
</dbReference>
<sequence length="198" mass="21935">MKKLSEMISVAVLCAMMLFSVAAYANNNGDENFAADEQAFKAKIVKNIGHGKKVYFAGPMFNAAEKGFNLKVTQVLEEYGYQVFLPQRDGIEAAKLEGKTEEELVKMIFPLDAGEVRKADIVFMNIDGRVPDEGASVELGIAYAAGKRCYGFKTDVRAVEFGLEMNPMISGCMIKIFKNFDGDKLIEEIKEYLSKNAL</sequence>
<feature type="signal peptide" evidence="1">
    <location>
        <begin position="1"/>
        <end position="25"/>
    </location>
</feature>
<reference evidence="2 3" key="1">
    <citation type="submission" date="2016-10" db="EMBL/GenBank/DDBJ databases">
        <authorList>
            <person name="de Groot N.N."/>
        </authorList>
    </citation>
    <scope>NUCLEOTIDE SEQUENCE [LARGE SCALE GENOMIC DNA]</scope>
    <source>
        <strain evidence="2 3">DSM 9236</strain>
    </source>
</reference>
<dbReference type="PANTHER" id="PTHR15364">
    <property type="entry name" value="2'-DEOXYNUCLEOSIDE 5'-PHOSPHATE N-HYDROLASE 1"/>
    <property type="match status" value="1"/>
</dbReference>
<gene>
    <name evidence="2" type="ORF">SAMN05216245_101176</name>
</gene>
<name>A0A1I1XEU5_9FIRM</name>
<dbReference type="InterPro" id="IPR007710">
    <property type="entry name" value="Nucleoside_deoxyribTrfase"/>
</dbReference>
<dbReference type="STRING" id="1123323.SAMN05216245_101176"/>
<dbReference type="GO" id="GO:0009159">
    <property type="term" value="P:deoxyribonucleoside monophosphate catabolic process"/>
    <property type="evidence" value="ECO:0007669"/>
    <property type="project" value="TreeGrafter"/>
</dbReference>